<evidence type="ECO:0000313" key="3">
    <source>
        <dbReference type="EMBL" id="OIJ90284.1"/>
    </source>
</evidence>
<accession>A0A1S2PBF6</accession>
<feature type="region of interest" description="Disordered" evidence="1">
    <location>
        <begin position="1"/>
        <end position="105"/>
    </location>
</feature>
<proteinExistence type="predicted"/>
<dbReference type="Proteomes" id="UP000179935">
    <property type="component" value="Unassembled WGS sequence"/>
</dbReference>
<keyword evidence="2" id="KW-1133">Transmembrane helix</keyword>
<dbReference type="EMBL" id="MLYP01000046">
    <property type="protein sequence ID" value="OIJ90284.1"/>
    <property type="molecule type" value="Genomic_DNA"/>
</dbReference>
<name>A0A1S2PBF6_9ACTN</name>
<organism evidence="3 4">
    <name type="scientific">Streptomyces colonosanans</name>
    <dbReference type="NCBI Taxonomy" id="1428652"/>
    <lineage>
        <taxon>Bacteria</taxon>
        <taxon>Bacillati</taxon>
        <taxon>Actinomycetota</taxon>
        <taxon>Actinomycetes</taxon>
        <taxon>Kitasatosporales</taxon>
        <taxon>Streptomycetaceae</taxon>
        <taxon>Streptomyces</taxon>
    </lineage>
</organism>
<dbReference type="AlphaFoldDB" id="A0A1S2PBF6"/>
<feature type="compositionally biased region" description="Low complexity" evidence="1">
    <location>
        <begin position="70"/>
        <end position="94"/>
    </location>
</feature>
<evidence type="ECO:0000256" key="1">
    <source>
        <dbReference type="SAM" id="MobiDB-lite"/>
    </source>
</evidence>
<gene>
    <name evidence="3" type="ORF">BIV24_18330</name>
</gene>
<feature type="compositionally biased region" description="Pro residues" evidence="1">
    <location>
        <begin position="59"/>
        <end position="69"/>
    </location>
</feature>
<evidence type="ECO:0000313" key="4">
    <source>
        <dbReference type="Proteomes" id="UP000179935"/>
    </source>
</evidence>
<feature type="compositionally biased region" description="Low complexity" evidence="1">
    <location>
        <begin position="1"/>
        <end position="28"/>
    </location>
</feature>
<comment type="caution">
    <text evidence="3">The sequence shown here is derived from an EMBL/GenBank/DDBJ whole genome shotgun (WGS) entry which is preliminary data.</text>
</comment>
<dbReference type="STRING" id="1428652.BIV24_18330"/>
<keyword evidence="2" id="KW-0472">Membrane</keyword>
<dbReference type="OrthoDB" id="4350888at2"/>
<protein>
    <submittedName>
        <fullName evidence="3">Uncharacterized protein</fullName>
    </submittedName>
</protein>
<evidence type="ECO:0000256" key="2">
    <source>
        <dbReference type="SAM" id="Phobius"/>
    </source>
</evidence>
<reference evidence="3 4" key="1">
    <citation type="submission" date="2016-10" db="EMBL/GenBank/DDBJ databases">
        <title>Genome sequence of Streptomyces sp. MUSC 93.</title>
        <authorList>
            <person name="Lee L.-H."/>
            <person name="Ser H.-L."/>
            <person name="Law J.W.-F."/>
        </authorList>
    </citation>
    <scope>NUCLEOTIDE SEQUENCE [LARGE SCALE GENOMIC DNA]</scope>
    <source>
        <strain evidence="3 4">MUSC 93</strain>
    </source>
</reference>
<keyword evidence="2" id="KW-0812">Transmembrane</keyword>
<feature type="transmembrane region" description="Helical" evidence="2">
    <location>
        <begin position="109"/>
        <end position="129"/>
    </location>
</feature>
<keyword evidence="4" id="KW-1185">Reference proteome</keyword>
<dbReference type="RefSeq" id="WP_071367420.1">
    <property type="nucleotide sequence ID" value="NZ_MLYP01000046.1"/>
</dbReference>
<sequence>MSYNQPGPYGGQPQQPGPYGQPGQQPGPYGQPPQAPQPGYGYPQQAPPAQPQPGYGYPQQPPQGVPPQQNPYGQQQPPYGQQPQYGQQPPYGAIPEPPPASGGGGKKTALIIGAVAVVAAIAVGAYLVIGGGGGSGIKDDGAHKLTTPATVLGGKFKNAGSDKGGGFSKSDVQDAEKHGVKNAKDVNAAYQAGDEANPLSAQAINFMGVYGEIDDPEKVVDLMFADTKKNASKDSDGEVIGSPQAYKPSGLDGAVLKCQEMKVKEGSQDIHLPVCIWGDHSTIGVFIHVDMADAASGKSPDLQSAAELTAKFRKEVRVKA</sequence>